<organism evidence="2 3">
    <name type="scientific">Racocetra fulgida</name>
    <dbReference type="NCBI Taxonomy" id="60492"/>
    <lineage>
        <taxon>Eukaryota</taxon>
        <taxon>Fungi</taxon>
        <taxon>Fungi incertae sedis</taxon>
        <taxon>Mucoromycota</taxon>
        <taxon>Glomeromycotina</taxon>
        <taxon>Glomeromycetes</taxon>
        <taxon>Diversisporales</taxon>
        <taxon>Gigasporaceae</taxon>
        <taxon>Racocetra</taxon>
    </lineage>
</organism>
<comment type="caution">
    <text evidence="2">The sequence shown here is derived from an EMBL/GenBank/DDBJ whole genome shotgun (WGS) entry which is preliminary data.</text>
</comment>
<name>A0A9N9EB20_9GLOM</name>
<accession>A0A9N9EB20</accession>
<dbReference type="Proteomes" id="UP000789396">
    <property type="component" value="Unassembled WGS sequence"/>
</dbReference>
<protein>
    <submittedName>
        <fullName evidence="2">13088_t:CDS:1</fullName>
    </submittedName>
</protein>
<keyword evidence="3" id="KW-1185">Reference proteome</keyword>
<evidence type="ECO:0000313" key="2">
    <source>
        <dbReference type="EMBL" id="CAG8667411.1"/>
    </source>
</evidence>
<reference evidence="2" key="1">
    <citation type="submission" date="2021-06" db="EMBL/GenBank/DDBJ databases">
        <authorList>
            <person name="Kallberg Y."/>
            <person name="Tangrot J."/>
            <person name="Rosling A."/>
        </authorList>
    </citation>
    <scope>NUCLEOTIDE SEQUENCE</scope>
    <source>
        <strain evidence="2">IN212</strain>
    </source>
</reference>
<dbReference type="EMBL" id="CAJVPZ010015603">
    <property type="protein sequence ID" value="CAG8667411.1"/>
    <property type="molecule type" value="Genomic_DNA"/>
</dbReference>
<gene>
    <name evidence="2" type="ORF">RFULGI_LOCUS9088</name>
</gene>
<feature type="non-terminal residue" evidence="2">
    <location>
        <position position="386"/>
    </location>
</feature>
<evidence type="ECO:0000256" key="1">
    <source>
        <dbReference type="SAM" id="MobiDB-lite"/>
    </source>
</evidence>
<proteinExistence type="predicted"/>
<sequence length="386" mass="45962">MNQEHTVINIDSDDIRNENEEVDPSSKKQSVNFEAIESSLRESPLQIDFRTEYDQEFAFIKTVIQMGFFNENILFYEDNKLKLFSRSTKGDDFMFNLMDPYNFYNVNDITRIYKEYLSIGPNYFQKFQIQNNKLIAVTNFYCRIYNIFDKETKFSYKHLKSLSENIQTLTQEKYEVSTKNSTLKTESEYEGSIKWIVNYINSVNPHLQFEAKSDAKLEAKSDAKEVYIYNIISYDFLRNEDLLLITEDGVYIYSLDMHGKIHEKFNSKFFIDKEKNIFLAELIYNRYVELYKQTSLTNLQLLEPIVYHLLDLNTFSPSTEAEENEKQSLNQISIYKYIKNLLKKRKSQSTINLTVPFPNICVYSEKYLFWKELLYKPEASLFIKME</sequence>
<dbReference type="AlphaFoldDB" id="A0A9N9EB20"/>
<evidence type="ECO:0000313" key="3">
    <source>
        <dbReference type="Proteomes" id="UP000789396"/>
    </source>
</evidence>
<feature type="region of interest" description="Disordered" evidence="1">
    <location>
        <begin position="1"/>
        <end position="28"/>
    </location>
</feature>